<dbReference type="KEGG" id="sliu:111351088"/>
<protein>
    <submittedName>
        <fullName evidence="2">Uncharacterized protein LOC111351088</fullName>
    </submittedName>
</protein>
<reference evidence="2" key="1">
    <citation type="submission" date="2025-08" db="UniProtKB">
        <authorList>
            <consortium name="RefSeq"/>
        </authorList>
    </citation>
    <scope>IDENTIFICATION</scope>
    <source>
        <strain evidence="2">Ishihara</strain>
        <tissue evidence="2">Whole body</tissue>
    </source>
</reference>
<keyword evidence="1" id="KW-1185">Reference proteome</keyword>
<dbReference type="RefSeq" id="XP_022818627.1">
    <property type="nucleotide sequence ID" value="XM_022962859.1"/>
</dbReference>
<dbReference type="Proteomes" id="UP000301870">
    <property type="component" value="Chromosome 12"/>
</dbReference>
<dbReference type="AlphaFoldDB" id="A0A9J7DZ08"/>
<name>A0A9J7DZ08_SPOLT</name>
<dbReference type="GeneID" id="111351088"/>
<evidence type="ECO:0000313" key="1">
    <source>
        <dbReference type="Proteomes" id="UP000301870"/>
    </source>
</evidence>
<proteinExistence type="predicted"/>
<dbReference type="PANTHER" id="PTHR10773">
    <property type="entry name" value="DNA-DIRECTED RNA POLYMERASES I, II, AND III SUBUNIT RPABC2"/>
    <property type="match status" value="1"/>
</dbReference>
<gene>
    <name evidence="2" type="primary">LOC111351088</name>
</gene>
<dbReference type="PANTHER" id="PTHR10773:SF19">
    <property type="match status" value="1"/>
</dbReference>
<accession>A0A9J7DZ08</accession>
<sequence length="799" mass="92695">MHRGKKIVALVSEACESVAETAGNVAPKSDYNSNKVIHVLEDIQLQCAESRQFIPENSDLVTNKTYYEINDDINIGSLTSLDLPSTFITENIDDTICPDMTFPNTTFCDLSSVKILSGYDAHNTYITDQDLIIVPSQSEIELQATQILIPDIISSSDTHTIQTLGKTISHESSTSTIESIPHVENTHHNVVPNPPISDCSDTENKLVPYSDTDSDSLAKIKKSKKRKKRFKVDKKEWVAEKNKQRRQEGKTYFGRERKQDCWNYNKPKEARSMKSRCSCKIGKYSTLKCETIDEDVRRSIFNKFWSLSWGEKKTLVNEWVTTIPIVRPRNRNSEGTTKRANTFIYHLKVNDQSVKVCRKMFLNTLDLGRWTVQNWKKEFPIRPPSMLRRSTQSSETASEPKESLIQFLESLPVMESHYCRATSQKLYLLPEWSSKESLYQFYVNDWCKERNMKALSISLFSNLFEDKNLALFKPKKDQCEKCASYKVGTVTEKEYKEHIERSKQAREEKDADKKGENYVFTVDLQAVLMAPKSNVSTLYYKTKLQVHNLCFFNIKNKDGYCFIWNEVEGGLNAEEFASIWVDFLENKIIRPEINADDGNKTIIIYSDGCTYQNRNCILSNALLNIVMRHKNITIEQKFLEVGHTQMEADSMHSTIERHLKNKVINVPAEYISIVKHARKCPAPYCVTYLDHTYFKKFDKIQFYKSIRPGRSKGDLKVTDIRALRYESNGSIFYKTCLKDEWQSLPQRRSLQCNPCEITELSQLHRSRRKITARKFEDLQQIKKTLPCDYHKYYDDLPHE</sequence>
<evidence type="ECO:0000313" key="2">
    <source>
        <dbReference type="RefSeq" id="XP_022818627.1"/>
    </source>
</evidence>
<dbReference type="OrthoDB" id="7367179at2759"/>
<organism evidence="1 2">
    <name type="scientific">Spodoptera litura</name>
    <name type="common">Asian cotton leafworm</name>
    <dbReference type="NCBI Taxonomy" id="69820"/>
    <lineage>
        <taxon>Eukaryota</taxon>
        <taxon>Metazoa</taxon>
        <taxon>Ecdysozoa</taxon>
        <taxon>Arthropoda</taxon>
        <taxon>Hexapoda</taxon>
        <taxon>Insecta</taxon>
        <taxon>Pterygota</taxon>
        <taxon>Neoptera</taxon>
        <taxon>Endopterygota</taxon>
        <taxon>Lepidoptera</taxon>
        <taxon>Glossata</taxon>
        <taxon>Ditrysia</taxon>
        <taxon>Noctuoidea</taxon>
        <taxon>Noctuidae</taxon>
        <taxon>Amphipyrinae</taxon>
        <taxon>Spodoptera</taxon>
    </lineage>
</organism>